<dbReference type="Pfam" id="PF07995">
    <property type="entry name" value="GSDH"/>
    <property type="match status" value="1"/>
</dbReference>
<dbReference type="Proteomes" id="UP000664859">
    <property type="component" value="Unassembled WGS sequence"/>
</dbReference>
<keyword evidence="5" id="KW-1185">Reference proteome</keyword>
<keyword evidence="2" id="KW-0732">Signal</keyword>
<evidence type="ECO:0000256" key="1">
    <source>
        <dbReference type="SAM" id="MobiDB-lite"/>
    </source>
</evidence>
<feature type="region of interest" description="Disordered" evidence="1">
    <location>
        <begin position="553"/>
        <end position="577"/>
    </location>
</feature>
<evidence type="ECO:0000313" key="4">
    <source>
        <dbReference type="EMBL" id="KAG5188546.1"/>
    </source>
</evidence>
<accession>A0A836CM86</accession>
<dbReference type="InterPro" id="IPR012938">
    <property type="entry name" value="Glc/Sorbosone_DH"/>
</dbReference>
<feature type="signal peptide" evidence="2">
    <location>
        <begin position="1"/>
        <end position="20"/>
    </location>
</feature>
<sequence length="651" mass="70199">MRVQQAAVAFAAWGLAEVAAHPLCLNNKAPSQAYQQELTDFCTVIKSKSNTYGSCCDAQGAADAKAANYAGLNLSAACKPFQEQVACGPCDPFAVHVMGAGSGGIMGMCRGFCESYWDACHTDLGMPSKQDYCDQHATESYWCYPVNTKLASSTTLTPYFSKITDLPSMMVGMFMKPGSNKWWIIYQRGKILEVENSPDADYTHTVLDIQDRVIQGGDSGLGEMGMLGLAFSPTFATTGHFYVNYMDTGRNTNIARFTYDEASDAVDPDSETTASDAVDPDSETTFLKYHQPFENHNGGTLLFTPGELEQPNAPYHHLYILTGDGGGENDPDNNAQDLSSKFGKVLRVRISSDPSTTSYTVPDDNPTIQGQHSEVWAYGLRNPWKCSFDREKKNDPTLWCGDVGQDRIEKVTKVPMGANMGWRNYEATRLNTGPALDSYQHPLYMYCHDGVEDSQCQGKPFTGESVTGGFRYRGTQQADQYGGQYIFADYQQGRVLRLYKDDSGAWQGSEVVQSTGWTIPSLAEDSNGEIYILRYGDGANVYALPNLSTTAGGGGGGGGGGSSSSAEVVADPTPDPDCTSPNAIKSGNTCCPAACGTCTGFGCETRPGGQDNCCMSGIQITGRRCNAFGSPCMIGGKQRTLIQDDAHAAYV</sequence>
<dbReference type="InterPro" id="IPR011042">
    <property type="entry name" value="6-blade_b-propeller_TolB-like"/>
</dbReference>
<reference evidence="4" key="1">
    <citation type="submission" date="2021-02" db="EMBL/GenBank/DDBJ databases">
        <title>First Annotated Genome of the Yellow-green Alga Tribonema minus.</title>
        <authorList>
            <person name="Mahan K.M."/>
        </authorList>
    </citation>
    <scope>NUCLEOTIDE SEQUENCE</scope>
    <source>
        <strain evidence="4">UTEX B ZZ1240</strain>
    </source>
</reference>
<feature type="compositionally biased region" description="Gly residues" evidence="1">
    <location>
        <begin position="553"/>
        <end position="562"/>
    </location>
</feature>
<gene>
    <name evidence="4" type="ORF">JKP88DRAFT_347842</name>
</gene>
<feature type="domain" description="Glucose/Sorbosone dehydrogenase" evidence="3">
    <location>
        <begin position="222"/>
        <end position="538"/>
    </location>
</feature>
<dbReference type="PANTHER" id="PTHR19328:SF75">
    <property type="entry name" value="ALDOSE SUGAR DEHYDROGENASE YLII"/>
    <property type="match status" value="1"/>
</dbReference>
<feature type="chain" id="PRO_5032640463" evidence="2">
    <location>
        <begin position="21"/>
        <end position="651"/>
    </location>
</feature>
<comment type="caution">
    <text evidence="4">The sequence shown here is derived from an EMBL/GenBank/DDBJ whole genome shotgun (WGS) entry which is preliminary data.</text>
</comment>
<dbReference type="EMBL" id="JAFCMP010000068">
    <property type="protein sequence ID" value="KAG5188546.1"/>
    <property type="molecule type" value="Genomic_DNA"/>
</dbReference>
<dbReference type="OrthoDB" id="10266706at2759"/>
<dbReference type="InterPro" id="IPR011041">
    <property type="entry name" value="Quinoprot_gluc/sorb_DH_b-prop"/>
</dbReference>
<dbReference type="Gene3D" id="2.120.10.30">
    <property type="entry name" value="TolB, C-terminal domain"/>
    <property type="match status" value="1"/>
</dbReference>
<evidence type="ECO:0000256" key="2">
    <source>
        <dbReference type="SAM" id="SignalP"/>
    </source>
</evidence>
<organism evidence="4 5">
    <name type="scientific">Tribonema minus</name>
    <dbReference type="NCBI Taxonomy" id="303371"/>
    <lineage>
        <taxon>Eukaryota</taxon>
        <taxon>Sar</taxon>
        <taxon>Stramenopiles</taxon>
        <taxon>Ochrophyta</taxon>
        <taxon>PX clade</taxon>
        <taxon>Xanthophyceae</taxon>
        <taxon>Tribonematales</taxon>
        <taxon>Tribonemataceae</taxon>
        <taxon>Tribonema</taxon>
    </lineage>
</organism>
<protein>
    <submittedName>
        <fullName evidence="4">Sorbosone dehydrogenase-domain-containing protein</fullName>
    </submittedName>
</protein>
<proteinExistence type="predicted"/>
<dbReference type="PANTHER" id="PTHR19328">
    <property type="entry name" value="HEDGEHOG-INTERACTING PROTEIN"/>
    <property type="match status" value="1"/>
</dbReference>
<name>A0A836CM86_9STRA</name>
<dbReference type="SUPFAM" id="SSF50952">
    <property type="entry name" value="Soluble quinoprotein glucose dehydrogenase"/>
    <property type="match status" value="1"/>
</dbReference>
<dbReference type="AlphaFoldDB" id="A0A836CM86"/>
<evidence type="ECO:0000259" key="3">
    <source>
        <dbReference type="Pfam" id="PF07995"/>
    </source>
</evidence>
<evidence type="ECO:0000313" key="5">
    <source>
        <dbReference type="Proteomes" id="UP000664859"/>
    </source>
</evidence>